<evidence type="ECO:0000313" key="9">
    <source>
        <dbReference type="EMBL" id="KII64402.1"/>
    </source>
</evidence>
<keyword evidence="2 7" id="KW-0808">Transferase</keyword>
<dbReference type="GO" id="GO:0019706">
    <property type="term" value="F:protein-cysteine S-palmitoyltransferase activity"/>
    <property type="evidence" value="ECO:0007669"/>
    <property type="project" value="UniProtKB-EC"/>
</dbReference>
<dbReference type="GO" id="GO:0016020">
    <property type="term" value="C:membrane"/>
    <property type="evidence" value="ECO:0007669"/>
    <property type="project" value="UniProtKB-SubCell"/>
</dbReference>
<dbReference type="EMBL" id="JWZT01004301">
    <property type="protein sequence ID" value="KII64402.1"/>
    <property type="molecule type" value="Genomic_DNA"/>
</dbReference>
<keyword evidence="5 7" id="KW-0472">Membrane</keyword>
<dbReference type="OrthoDB" id="331948at2759"/>
<proteinExistence type="inferred from homology"/>
<evidence type="ECO:0000256" key="3">
    <source>
        <dbReference type="ARBA" id="ARBA00022692"/>
    </source>
</evidence>
<keyword evidence="10" id="KW-1185">Reference proteome</keyword>
<dbReference type="PANTHER" id="PTHR12246">
    <property type="entry name" value="PALMITOYLTRANSFERASE ZDHHC16"/>
    <property type="match status" value="1"/>
</dbReference>
<sequence>MDHHCPWVNNCVGEFNQKYFVLFCFYIFIISLQCVITEAPYLTYVLKNSKCYYHRFGLCSRFAQINLSPDSVCRGSHFSKFYNRFDFDPTAQHYHRHINNRQSQIRVIRCPIDLVMLIVVLVNNDWRTFSAKDSTSDGFCPLSRRIIDTLILGLFRIG</sequence>
<accession>A0A0C2MRM6</accession>
<feature type="domain" description="Palmitoyltransferase DHHC" evidence="8">
    <location>
        <begin position="1"/>
        <end position="50"/>
    </location>
</feature>
<dbReference type="AlphaFoldDB" id="A0A0C2MRM6"/>
<dbReference type="EC" id="2.3.1.225" evidence="7"/>
<reference evidence="9 10" key="1">
    <citation type="journal article" date="2014" name="Genome Biol. Evol.">
        <title>The genome of the myxosporean Thelohanellus kitauei shows adaptations to nutrient acquisition within its fish host.</title>
        <authorList>
            <person name="Yang Y."/>
            <person name="Xiong J."/>
            <person name="Zhou Z."/>
            <person name="Huo F."/>
            <person name="Miao W."/>
            <person name="Ran C."/>
            <person name="Liu Y."/>
            <person name="Zhang J."/>
            <person name="Feng J."/>
            <person name="Wang M."/>
            <person name="Wang M."/>
            <person name="Wang L."/>
            <person name="Yao B."/>
        </authorList>
    </citation>
    <scope>NUCLEOTIDE SEQUENCE [LARGE SCALE GENOMIC DNA]</scope>
    <source>
        <strain evidence="9">Wuqing</strain>
    </source>
</reference>
<comment type="subcellular location">
    <subcellularLocation>
        <location evidence="1">Membrane</location>
        <topology evidence="1">Multi-pass membrane protein</topology>
    </subcellularLocation>
</comment>
<protein>
    <recommendedName>
        <fullName evidence="7">Palmitoyltransferase</fullName>
        <ecNumber evidence="7">2.3.1.225</ecNumber>
    </recommendedName>
</protein>
<evidence type="ECO:0000256" key="6">
    <source>
        <dbReference type="ARBA" id="ARBA00023315"/>
    </source>
</evidence>
<name>A0A0C2MRM6_THEKT</name>
<dbReference type="Proteomes" id="UP000031668">
    <property type="component" value="Unassembled WGS sequence"/>
</dbReference>
<evidence type="ECO:0000256" key="2">
    <source>
        <dbReference type="ARBA" id="ARBA00022679"/>
    </source>
</evidence>
<dbReference type="InterPro" id="IPR001594">
    <property type="entry name" value="Palmitoyltrfase_DHHC"/>
</dbReference>
<evidence type="ECO:0000256" key="1">
    <source>
        <dbReference type="ARBA" id="ARBA00004141"/>
    </source>
</evidence>
<comment type="similarity">
    <text evidence="7">Belongs to the DHHC palmitoyltransferase family.</text>
</comment>
<dbReference type="Pfam" id="PF01529">
    <property type="entry name" value="DHHC"/>
    <property type="match status" value="1"/>
</dbReference>
<comment type="catalytic activity">
    <reaction evidence="7">
        <text>L-cysteinyl-[protein] + hexadecanoyl-CoA = S-hexadecanoyl-L-cysteinyl-[protein] + CoA</text>
        <dbReference type="Rhea" id="RHEA:36683"/>
        <dbReference type="Rhea" id="RHEA-COMP:10131"/>
        <dbReference type="Rhea" id="RHEA-COMP:11032"/>
        <dbReference type="ChEBI" id="CHEBI:29950"/>
        <dbReference type="ChEBI" id="CHEBI:57287"/>
        <dbReference type="ChEBI" id="CHEBI:57379"/>
        <dbReference type="ChEBI" id="CHEBI:74151"/>
        <dbReference type="EC" id="2.3.1.225"/>
    </reaction>
</comment>
<comment type="domain">
    <text evidence="7">The DHHC domain is required for palmitoyltransferase activity.</text>
</comment>
<feature type="transmembrane region" description="Helical" evidence="7">
    <location>
        <begin position="20"/>
        <end position="46"/>
    </location>
</feature>
<keyword evidence="6 7" id="KW-0012">Acyltransferase</keyword>
<dbReference type="PROSITE" id="PS50216">
    <property type="entry name" value="DHHC"/>
    <property type="match status" value="1"/>
</dbReference>
<evidence type="ECO:0000256" key="4">
    <source>
        <dbReference type="ARBA" id="ARBA00022989"/>
    </source>
</evidence>
<keyword evidence="3 7" id="KW-0812">Transmembrane</keyword>
<gene>
    <name evidence="9" type="ORF">RF11_06517</name>
</gene>
<evidence type="ECO:0000313" key="10">
    <source>
        <dbReference type="Proteomes" id="UP000031668"/>
    </source>
</evidence>
<organism evidence="9 10">
    <name type="scientific">Thelohanellus kitauei</name>
    <name type="common">Myxosporean</name>
    <dbReference type="NCBI Taxonomy" id="669202"/>
    <lineage>
        <taxon>Eukaryota</taxon>
        <taxon>Metazoa</taxon>
        <taxon>Cnidaria</taxon>
        <taxon>Myxozoa</taxon>
        <taxon>Myxosporea</taxon>
        <taxon>Bivalvulida</taxon>
        <taxon>Platysporina</taxon>
        <taxon>Myxobolidae</taxon>
        <taxon>Thelohanellus</taxon>
    </lineage>
</organism>
<evidence type="ECO:0000256" key="7">
    <source>
        <dbReference type="RuleBase" id="RU079119"/>
    </source>
</evidence>
<evidence type="ECO:0000259" key="8">
    <source>
        <dbReference type="Pfam" id="PF01529"/>
    </source>
</evidence>
<dbReference type="InterPro" id="IPR039859">
    <property type="entry name" value="PFA4/ZDH16/20/ERF2-like"/>
</dbReference>
<comment type="caution">
    <text evidence="9">The sequence shown here is derived from an EMBL/GenBank/DDBJ whole genome shotgun (WGS) entry which is preliminary data.</text>
</comment>
<keyword evidence="4 7" id="KW-1133">Transmembrane helix</keyword>
<evidence type="ECO:0000256" key="5">
    <source>
        <dbReference type="ARBA" id="ARBA00023136"/>
    </source>
</evidence>
<comment type="caution">
    <text evidence="7">Lacks conserved residue(s) required for the propagation of feature annotation.</text>
</comment>